<dbReference type="EMBL" id="PPTA01000003">
    <property type="protein sequence ID" value="TFB05133.1"/>
    <property type="molecule type" value="Genomic_DNA"/>
</dbReference>
<reference evidence="1 2" key="1">
    <citation type="submission" date="2018-01" db="EMBL/GenBank/DDBJ databases">
        <title>Genome characterization of the sugarcane-associated fungus Trichoderma ghanense CCMA-1212 and their application in lignocelulose bioconversion.</title>
        <authorList>
            <person name="Steindorff A.S."/>
            <person name="Mendes T.D."/>
            <person name="Vilela E.S.D."/>
            <person name="Rodrigues D.S."/>
            <person name="Formighieri E.F."/>
            <person name="Melo I.S."/>
            <person name="Favaro L.C.L."/>
        </authorList>
    </citation>
    <scope>NUCLEOTIDE SEQUENCE [LARGE SCALE GENOMIC DNA]</scope>
    <source>
        <strain evidence="1 2">CCMA-1212</strain>
    </source>
</reference>
<accession>A0ABY2HA77</accession>
<organism evidence="1 2">
    <name type="scientific">Trichoderma ghanense</name>
    <dbReference type="NCBI Taxonomy" id="65468"/>
    <lineage>
        <taxon>Eukaryota</taxon>
        <taxon>Fungi</taxon>
        <taxon>Dikarya</taxon>
        <taxon>Ascomycota</taxon>
        <taxon>Pezizomycotina</taxon>
        <taxon>Sordariomycetes</taxon>
        <taxon>Hypocreomycetidae</taxon>
        <taxon>Hypocreales</taxon>
        <taxon>Hypocreaceae</taxon>
        <taxon>Trichoderma</taxon>
    </lineage>
</organism>
<name>A0ABY2HA77_9HYPO</name>
<evidence type="ECO:0000313" key="2">
    <source>
        <dbReference type="Proteomes" id="UP001642720"/>
    </source>
</evidence>
<dbReference type="GeneID" id="300575040"/>
<keyword evidence="2" id="KW-1185">Reference proteome</keyword>
<sequence>MPFISSKKDRGLMSSPWRWIFLVWLRAIRKPPETKETRVRFFCRLAISLARFHAVSRVRFDIYLMLPTLGRGSLTRITTFTTFLQRTNLPLCRQFDSFFFSLLDFKDSRPSQLRLPLLYYPLLFVRCRRYSEAVDNSTPLLTRSFGCSRTF</sequence>
<proteinExistence type="predicted"/>
<dbReference type="RefSeq" id="XP_073561334.1">
    <property type="nucleotide sequence ID" value="XM_073700590.1"/>
</dbReference>
<comment type="caution">
    <text evidence="1">The sequence shown here is derived from an EMBL/GenBank/DDBJ whole genome shotgun (WGS) entry which is preliminary data.</text>
</comment>
<gene>
    <name evidence="1" type="ORF">CCMA1212_003236</name>
</gene>
<dbReference type="Proteomes" id="UP001642720">
    <property type="component" value="Unassembled WGS sequence"/>
</dbReference>
<protein>
    <submittedName>
        <fullName evidence="1">Uncharacterized protein</fullName>
    </submittedName>
</protein>
<evidence type="ECO:0000313" key="1">
    <source>
        <dbReference type="EMBL" id="TFB05133.1"/>
    </source>
</evidence>